<comment type="subcellular location">
    <subcellularLocation>
        <location evidence="10">Cytoplasm</location>
    </subcellularLocation>
    <subcellularLocation>
        <location evidence="10">Mitochondrion intermembrane space</location>
    </subcellularLocation>
</comment>
<keyword evidence="4 10" id="KW-0963">Cytoplasm</keyword>
<feature type="domain" description="Fe-S cluster assembly protein Dre2 N-terminal" evidence="13">
    <location>
        <begin position="34"/>
        <end position="162"/>
    </location>
</feature>
<evidence type="ECO:0000313" key="14">
    <source>
        <dbReference type="EMBL" id="EOO00342.1"/>
    </source>
</evidence>
<dbReference type="EMBL" id="KB933099">
    <property type="protein sequence ID" value="EOO00342.1"/>
    <property type="molecule type" value="Genomic_DNA"/>
</dbReference>
<gene>
    <name evidence="14" type="ORF">UCRPA7_4148</name>
</gene>
<dbReference type="Proteomes" id="UP000014074">
    <property type="component" value="Unassembled WGS sequence"/>
</dbReference>
<comment type="caution">
    <text evidence="10">Lacks conserved residue(s) required for the propagation of feature annotation.</text>
</comment>
<feature type="binding site" evidence="10">
    <location>
        <position position="335"/>
    </location>
    <ligand>
        <name>[4Fe-4S] cluster</name>
        <dbReference type="ChEBI" id="CHEBI:49883"/>
    </ligand>
</feature>
<dbReference type="HOGENOM" id="CLU_067152_1_0_1"/>
<reference evidence="15" key="1">
    <citation type="journal article" date="2013" name="Genome Announc.">
        <title>Draft genome sequence of the ascomycete Phaeoacremonium aleophilum strain UCR-PA7, a causal agent of the esca disease complex in grapevines.</title>
        <authorList>
            <person name="Blanco-Ulate B."/>
            <person name="Rolshausen P."/>
            <person name="Cantu D."/>
        </authorList>
    </citation>
    <scope>NUCLEOTIDE SEQUENCE [LARGE SCALE GENOMIC DNA]</scope>
    <source>
        <strain evidence="15">UCR-PA7</strain>
    </source>
</reference>
<evidence type="ECO:0000256" key="6">
    <source>
        <dbReference type="ARBA" id="ARBA00022723"/>
    </source>
</evidence>
<evidence type="ECO:0000259" key="13">
    <source>
        <dbReference type="Pfam" id="PF16803"/>
    </source>
</evidence>
<dbReference type="InterPro" id="IPR046408">
    <property type="entry name" value="CIAPIN1"/>
</dbReference>
<evidence type="ECO:0000313" key="15">
    <source>
        <dbReference type="Proteomes" id="UP000014074"/>
    </source>
</evidence>
<dbReference type="GO" id="GO:0016226">
    <property type="term" value="P:iron-sulfur cluster assembly"/>
    <property type="evidence" value="ECO:0007669"/>
    <property type="project" value="UniProtKB-UniRule"/>
</dbReference>
<keyword evidence="7 10" id="KW-0408">Iron</keyword>
<dbReference type="Pfam" id="PF05093">
    <property type="entry name" value="CIAPIN1"/>
    <property type="match status" value="1"/>
</dbReference>
<feature type="region of interest" description="Fe-S binding site A" evidence="10">
    <location>
        <begin position="260"/>
        <end position="276"/>
    </location>
</feature>
<evidence type="ECO:0000256" key="7">
    <source>
        <dbReference type="ARBA" id="ARBA00023004"/>
    </source>
</evidence>
<dbReference type="PANTHER" id="PTHR13273:SF14">
    <property type="entry name" value="ANAMORSIN"/>
    <property type="match status" value="1"/>
</dbReference>
<dbReference type="FunFam" id="3.40.50.11000:FF:000002">
    <property type="entry name" value="Fe-S cluster assembly protein DRE2"/>
    <property type="match status" value="1"/>
</dbReference>
<feature type="region of interest" description="Disordered" evidence="11">
    <location>
        <begin position="168"/>
        <end position="190"/>
    </location>
</feature>
<comment type="cofactor">
    <cofactor evidence="10">
        <name>[2Fe-2S] cluster</name>
        <dbReference type="ChEBI" id="CHEBI:190135"/>
    </cofactor>
</comment>
<feature type="short sequence motif" description="Cx2C motif 2" evidence="10">
    <location>
        <begin position="332"/>
        <end position="335"/>
    </location>
</feature>
<dbReference type="GO" id="GO:0051539">
    <property type="term" value="F:4 iron, 4 sulfur cluster binding"/>
    <property type="evidence" value="ECO:0007669"/>
    <property type="project" value="UniProtKB-KW"/>
</dbReference>
<comment type="domain">
    <text evidence="10">The C-terminal domain binds 2 Fe-S clusters but is otherwise mostly in an intrinsically disordered conformation.</text>
</comment>
<evidence type="ECO:0000256" key="4">
    <source>
        <dbReference type="ARBA" id="ARBA00022490"/>
    </source>
</evidence>
<dbReference type="Pfam" id="PF16803">
    <property type="entry name" value="DRE2_N"/>
    <property type="match status" value="1"/>
</dbReference>
<dbReference type="GO" id="GO:0009055">
    <property type="term" value="F:electron transfer activity"/>
    <property type="evidence" value="ECO:0007669"/>
    <property type="project" value="UniProtKB-UniRule"/>
</dbReference>
<keyword evidence="3 10" id="KW-0004">4Fe-4S</keyword>
<evidence type="ECO:0000256" key="11">
    <source>
        <dbReference type="SAM" id="MobiDB-lite"/>
    </source>
</evidence>
<dbReference type="GO" id="GO:0005758">
    <property type="term" value="C:mitochondrial intermembrane space"/>
    <property type="evidence" value="ECO:0007669"/>
    <property type="project" value="UniProtKB-SubCell"/>
</dbReference>
<dbReference type="KEGG" id="tmn:UCRPA7_4148"/>
<keyword evidence="15" id="KW-1185">Reference proteome</keyword>
<protein>
    <submittedName>
        <fullName evidence="14">Putative fe-s cluster assembly protein dre2 protein</fullName>
    </submittedName>
</protein>
<comment type="domain">
    <text evidence="10">The twin Cx2C motifs are involved in the recognition by the mitochondrial MIA40-ERV1 disulfide relay system. The formation of 2 disulfide bonds in the Cx2C motifs through dithiol/disulfide exchange reactions effectively traps the protein in the mitochondrial intermembrane space.</text>
</comment>
<name>R8BLY5_PHAM7</name>
<feature type="short sequence motif" description="Cx2C motif 1" evidence="10">
    <location>
        <begin position="321"/>
        <end position="324"/>
    </location>
</feature>
<evidence type="ECO:0000256" key="1">
    <source>
        <dbReference type="ARBA" id="ARBA00001966"/>
    </source>
</evidence>
<feature type="binding site" evidence="10">
    <location>
        <position position="324"/>
    </location>
    <ligand>
        <name>[4Fe-4S] cluster</name>
        <dbReference type="ChEBI" id="CHEBI:49883"/>
    </ligand>
</feature>
<comment type="cofactor">
    <cofactor evidence="1 10">
        <name>[4Fe-4S] cluster</name>
        <dbReference type="ChEBI" id="CHEBI:49883"/>
    </cofactor>
</comment>
<feature type="binding site" evidence="10">
    <location>
        <position position="271"/>
    </location>
    <ligand>
        <name>[2Fe-2S] cluster</name>
        <dbReference type="ChEBI" id="CHEBI:190135"/>
    </ligand>
</feature>
<keyword evidence="6 10" id="KW-0479">Metal-binding</keyword>
<evidence type="ECO:0000256" key="10">
    <source>
        <dbReference type="HAMAP-Rule" id="MF_03115"/>
    </source>
</evidence>
<feature type="binding site" evidence="10">
    <location>
        <position position="274"/>
    </location>
    <ligand>
        <name>[2Fe-2S] cluster</name>
        <dbReference type="ChEBI" id="CHEBI:190135"/>
    </ligand>
</feature>
<dbReference type="GO" id="GO:0046872">
    <property type="term" value="F:metal ion binding"/>
    <property type="evidence" value="ECO:0007669"/>
    <property type="project" value="UniProtKB-KW"/>
</dbReference>
<dbReference type="InterPro" id="IPR007785">
    <property type="entry name" value="Anamorsin"/>
</dbReference>
<evidence type="ECO:0000256" key="8">
    <source>
        <dbReference type="ARBA" id="ARBA00023014"/>
    </source>
</evidence>
<dbReference type="eggNOG" id="KOG4020">
    <property type="taxonomic scope" value="Eukaryota"/>
</dbReference>
<organism evidence="14 15">
    <name type="scientific">Phaeoacremonium minimum (strain UCR-PA7)</name>
    <name type="common">Esca disease fungus</name>
    <name type="synonym">Togninia minima</name>
    <dbReference type="NCBI Taxonomy" id="1286976"/>
    <lineage>
        <taxon>Eukaryota</taxon>
        <taxon>Fungi</taxon>
        <taxon>Dikarya</taxon>
        <taxon>Ascomycota</taxon>
        <taxon>Pezizomycotina</taxon>
        <taxon>Sordariomycetes</taxon>
        <taxon>Sordariomycetidae</taxon>
        <taxon>Togniniales</taxon>
        <taxon>Togniniaceae</taxon>
        <taxon>Phaeoacremonium</taxon>
    </lineage>
</organism>
<dbReference type="AlphaFoldDB" id="R8BLY5"/>
<dbReference type="HAMAP" id="MF_03115">
    <property type="entry name" value="Anamorsin"/>
    <property type="match status" value="1"/>
</dbReference>
<dbReference type="GeneID" id="19324569"/>
<sequence>MAPSFVTIDTSDDFDFSPAPASSSKKQNGHTGRRTLLLAPPSIASHEEKLRVAFSAYDRAVTDLQMLDRLSAGLVTLPPATYDLVLLLTDTDGARHTEALQLLSRDVFSYLVPAMKAGAKLQSQDGNLHASEAREAVLAGLVEGDGGFQKPEYEEEVVVPLRFGAKKKNNGAPNGAAKTNGNGAHSSAGPAVGSVTVPVNGRPTTLDMAPPAVKPIGVGFVDFSDDFGDDYDDDDDELIDEDTLMTDADLARPIQQPPECQPKPGQKRRACKDCTCGLAERLEAQDKARRDKADKDLSTLKLKSADLNELDFTVQGKTGSCGSCALGDAFRCADCPYIGLPPFKPGEEVKILNNVAQF</sequence>
<dbReference type="RefSeq" id="XP_007914902.1">
    <property type="nucleotide sequence ID" value="XM_007916711.1"/>
</dbReference>
<dbReference type="PANTHER" id="PTHR13273">
    <property type="entry name" value="ANAMORSIN"/>
    <property type="match status" value="1"/>
</dbReference>
<feature type="domain" description="Anamorsin C-terminal" evidence="12">
    <location>
        <begin position="255"/>
        <end position="351"/>
    </location>
</feature>
<feature type="binding site" evidence="10">
    <location>
        <position position="276"/>
    </location>
    <ligand>
        <name>[2Fe-2S] cluster</name>
        <dbReference type="ChEBI" id="CHEBI:190135"/>
    </ligand>
</feature>
<evidence type="ECO:0000256" key="5">
    <source>
        <dbReference type="ARBA" id="ARBA00022714"/>
    </source>
</evidence>
<comment type="similarity">
    <text evidence="2 10">Belongs to the anamorsin family.</text>
</comment>
<accession>R8BLY5</accession>
<keyword evidence="5 10" id="KW-0001">2Fe-2S</keyword>
<dbReference type="OrthoDB" id="311633at2759"/>
<feature type="binding site" evidence="10">
    <location>
        <position position="321"/>
    </location>
    <ligand>
        <name>[4Fe-4S] cluster</name>
        <dbReference type="ChEBI" id="CHEBI:49883"/>
    </ligand>
</feature>
<dbReference type="GO" id="GO:0051537">
    <property type="term" value="F:2 iron, 2 sulfur cluster binding"/>
    <property type="evidence" value="ECO:0007669"/>
    <property type="project" value="UniProtKB-UniRule"/>
</dbReference>
<evidence type="ECO:0000256" key="9">
    <source>
        <dbReference type="ARBA" id="ARBA00023128"/>
    </source>
</evidence>
<keyword evidence="9 10" id="KW-0496">Mitochondrion</keyword>
<comment type="domain">
    <text evidence="10">The N-terminal domain has structural similarity with S-adenosyl-L-methionine-dependent methyltransferases, but does not bind S-adenosyl-L-methionine. It is required for correct assembly of the 2 Fe-S clusters.</text>
</comment>
<feature type="binding site" evidence="10">
    <location>
        <position position="332"/>
    </location>
    <ligand>
        <name>[4Fe-4S] cluster</name>
        <dbReference type="ChEBI" id="CHEBI:49883"/>
    </ligand>
</feature>
<dbReference type="InterPro" id="IPR031838">
    <property type="entry name" value="Dre2_N"/>
</dbReference>
<evidence type="ECO:0000256" key="2">
    <source>
        <dbReference type="ARBA" id="ARBA00008169"/>
    </source>
</evidence>
<feature type="binding site" evidence="10">
    <location>
        <position position="260"/>
    </location>
    <ligand>
        <name>[2Fe-2S] cluster</name>
        <dbReference type="ChEBI" id="CHEBI:190135"/>
    </ligand>
</feature>
<keyword evidence="8 10" id="KW-0411">Iron-sulfur</keyword>
<proteinExistence type="inferred from homology"/>
<evidence type="ECO:0000256" key="3">
    <source>
        <dbReference type="ARBA" id="ARBA00022485"/>
    </source>
</evidence>
<dbReference type="Gene3D" id="3.40.50.11000">
    <property type="entry name" value="Fe-S cluster assembly protein Dre2, N-terminal domain"/>
    <property type="match status" value="1"/>
</dbReference>
<feature type="region of interest" description="Fe-S binding site B" evidence="10">
    <location>
        <begin position="321"/>
        <end position="335"/>
    </location>
</feature>
<evidence type="ECO:0000259" key="12">
    <source>
        <dbReference type="Pfam" id="PF05093"/>
    </source>
</evidence>